<keyword evidence="6" id="KW-0547">Nucleotide-binding</keyword>
<dbReference type="Gene3D" id="3.40.1160.10">
    <property type="entry name" value="Acetylglutamate kinase-like"/>
    <property type="match status" value="2"/>
</dbReference>
<dbReference type="HAMAP" id="MF_00456">
    <property type="entry name" value="ProB"/>
    <property type="match status" value="1"/>
</dbReference>
<keyword evidence="2" id="KW-0963">Cytoplasm</keyword>
<dbReference type="InterPro" id="IPR005715">
    <property type="entry name" value="Glu_5kinase/COase_Synthase"/>
</dbReference>
<evidence type="ECO:0000256" key="6">
    <source>
        <dbReference type="ARBA" id="ARBA00022741"/>
    </source>
</evidence>
<dbReference type="PRINTS" id="PR00474">
    <property type="entry name" value="GLU5KINASE"/>
</dbReference>
<dbReference type="InterPro" id="IPR001048">
    <property type="entry name" value="Asp/Glu/Uridylate_kinase"/>
</dbReference>
<keyword evidence="5" id="KW-0808">Transferase</keyword>
<keyword evidence="7" id="KW-0418">Kinase</keyword>
<dbReference type="InterPro" id="IPR041739">
    <property type="entry name" value="G5K_ProB"/>
</dbReference>
<dbReference type="SMART" id="SM00359">
    <property type="entry name" value="PUA"/>
    <property type="match status" value="1"/>
</dbReference>
<evidence type="ECO:0000256" key="9">
    <source>
        <dbReference type="ARBA" id="ARBA00061601"/>
    </source>
</evidence>
<keyword evidence="4" id="KW-0641">Proline biosynthesis</keyword>
<dbReference type="Gene3D" id="2.30.130.10">
    <property type="entry name" value="PUA domain"/>
    <property type="match status" value="1"/>
</dbReference>
<dbReference type="AlphaFoldDB" id="A0AAV5SC68"/>
<evidence type="ECO:0000256" key="4">
    <source>
        <dbReference type="ARBA" id="ARBA00022650"/>
    </source>
</evidence>
<dbReference type="EMBL" id="BTGD01000025">
    <property type="protein sequence ID" value="GMM58984.1"/>
    <property type="molecule type" value="Genomic_DNA"/>
</dbReference>
<dbReference type="GO" id="GO:0004349">
    <property type="term" value="F:glutamate 5-kinase activity"/>
    <property type="evidence" value="ECO:0007669"/>
    <property type="project" value="InterPro"/>
</dbReference>
<dbReference type="SUPFAM" id="SSF88697">
    <property type="entry name" value="PUA domain-like"/>
    <property type="match status" value="1"/>
</dbReference>
<comment type="similarity">
    <text evidence="9">Belongs to the glutamate 5-kinase family.</text>
</comment>
<dbReference type="Proteomes" id="UP001377567">
    <property type="component" value="Unassembled WGS sequence"/>
</dbReference>
<dbReference type="InterPro" id="IPR001057">
    <property type="entry name" value="Glu/AcGlu_kinase"/>
</dbReference>
<dbReference type="Pfam" id="PF00696">
    <property type="entry name" value="AA_kinase"/>
    <property type="match status" value="1"/>
</dbReference>
<dbReference type="CDD" id="cd21157">
    <property type="entry name" value="PUA_G5K"/>
    <property type="match status" value="1"/>
</dbReference>
<evidence type="ECO:0000256" key="3">
    <source>
        <dbReference type="ARBA" id="ARBA00022605"/>
    </source>
</evidence>
<accession>A0AAV5SC68</accession>
<name>A0AAV5SC68_MAUHU</name>
<dbReference type="FunFam" id="3.40.1160.10:FF:000020">
    <property type="entry name" value="Glutamate 5-kinase"/>
    <property type="match status" value="1"/>
</dbReference>
<dbReference type="FunFam" id="2.30.130.10:FF:000008">
    <property type="entry name" value="Glutamate 5-kinase"/>
    <property type="match status" value="1"/>
</dbReference>
<evidence type="ECO:0000256" key="2">
    <source>
        <dbReference type="ARBA" id="ARBA00022490"/>
    </source>
</evidence>
<dbReference type="GO" id="GO:1901607">
    <property type="term" value="P:alpha-amino acid biosynthetic process"/>
    <property type="evidence" value="ECO:0007669"/>
    <property type="project" value="UniProtKB-ARBA"/>
</dbReference>
<dbReference type="GO" id="GO:0005524">
    <property type="term" value="F:ATP binding"/>
    <property type="evidence" value="ECO:0007669"/>
    <property type="project" value="UniProtKB-KW"/>
</dbReference>
<dbReference type="Pfam" id="PF01472">
    <property type="entry name" value="PUA"/>
    <property type="match status" value="1"/>
</dbReference>
<evidence type="ECO:0000256" key="8">
    <source>
        <dbReference type="ARBA" id="ARBA00022840"/>
    </source>
</evidence>
<sequence>MSEPKKYTIVIKLGSSSLVDDKTMEPKLSIMSLMVETVVKLRRQGHRVIIVSSGGIAIGLGTLHLNKRPKKLAAVQAIAAVGQGRLIGRWDLLFSQLGQRIAQILLTRTDILNWNQFRNAQNTINELLDMGVVPIVNENDTLSIREIKFGDNDTLSAITAALVGADYLFLLTDVDCLYTDNPRTNPDAKPILLVPDLSEGLPGVNTSSGGSDVGTGGMATKLVAADLATNAGVHTIVMKSDVPANINKVVDDLQRLDLDNDVNKKKYAGMDSSELQDSELTRLGKYEVPLHTTFISNDNKHHLNNREFWILHGLVTQGAIIIDRGAYNALTRKDKAGLLPVGVIDVEDSFHELECVDIKIGARLPNGELDTSVPLEKVGRARCNYTSSEISRIKGVQSSSIEDILGYSEGEYIAERDNLAFPPH</sequence>
<dbReference type="PIRSF" id="PIRSF000729">
    <property type="entry name" value="GK"/>
    <property type="match status" value="1"/>
</dbReference>
<dbReference type="InterPro" id="IPR036974">
    <property type="entry name" value="PUA_sf"/>
</dbReference>
<dbReference type="PANTHER" id="PTHR43654:SF3">
    <property type="entry name" value="GLUTAMATE 5-KINASE"/>
    <property type="match status" value="1"/>
</dbReference>
<evidence type="ECO:0000256" key="5">
    <source>
        <dbReference type="ARBA" id="ARBA00022679"/>
    </source>
</evidence>
<feature type="domain" description="PUA" evidence="10">
    <location>
        <begin position="318"/>
        <end position="414"/>
    </location>
</feature>
<dbReference type="InterPro" id="IPR011529">
    <property type="entry name" value="Glu_5kinase"/>
</dbReference>
<evidence type="ECO:0000259" key="10">
    <source>
        <dbReference type="SMART" id="SM00359"/>
    </source>
</evidence>
<reference evidence="11 12" key="1">
    <citation type="journal article" date="2023" name="Elife">
        <title>Identification of key yeast species and microbe-microbe interactions impacting larval growth of Drosophila in the wild.</title>
        <authorList>
            <person name="Mure A."/>
            <person name="Sugiura Y."/>
            <person name="Maeda R."/>
            <person name="Honda K."/>
            <person name="Sakurai N."/>
            <person name="Takahashi Y."/>
            <person name="Watada M."/>
            <person name="Katoh T."/>
            <person name="Gotoh A."/>
            <person name="Gotoh Y."/>
            <person name="Taniguchi I."/>
            <person name="Nakamura K."/>
            <person name="Hayashi T."/>
            <person name="Katayama T."/>
            <person name="Uemura T."/>
            <person name="Hattori Y."/>
        </authorList>
    </citation>
    <scope>NUCLEOTIDE SEQUENCE [LARGE SCALE GENOMIC DNA]</scope>
    <source>
        <strain evidence="11 12">KH-74</strain>
    </source>
</reference>
<dbReference type="PROSITE" id="PS50890">
    <property type="entry name" value="PUA"/>
    <property type="match status" value="1"/>
</dbReference>
<evidence type="ECO:0000256" key="1">
    <source>
        <dbReference type="ARBA" id="ARBA00004496"/>
    </source>
</evidence>
<comment type="subcellular location">
    <subcellularLocation>
        <location evidence="1">Cytoplasm</location>
    </subcellularLocation>
</comment>
<evidence type="ECO:0000313" key="12">
    <source>
        <dbReference type="Proteomes" id="UP001377567"/>
    </source>
</evidence>
<protein>
    <submittedName>
        <fullName evidence="11">Glutamate 5-kinase</fullName>
    </submittedName>
</protein>
<keyword evidence="3" id="KW-0028">Amino-acid biosynthesis</keyword>
<dbReference type="InterPro" id="IPR002478">
    <property type="entry name" value="PUA"/>
</dbReference>
<dbReference type="NCBIfam" id="TIGR01027">
    <property type="entry name" value="proB"/>
    <property type="match status" value="1"/>
</dbReference>
<gene>
    <name evidence="11" type="ORF">DAKH74_056010</name>
</gene>
<keyword evidence="8" id="KW-0067">ATP-binding</keyword>
<proteinExistence type="inferred from homology"/>
<dbReference type="GO" id="GO:0005829">
    <property type="term" value="C:cytosol"/>
    <property type="evidence" value="ECO:0007669"/>
    <property type="project" value="TreeGrafter"/>
</dbReference>
<comment type="caution">
    <text evidence="11">The sequence shown here is derived from an EMBL/GenBank/DDBJ whole genome shotgun (WGS) entry which is preliminary data.</text>
</comment>
<dbReference type="InterPro" id="IPR015947">
    <property type="entry name" value="PUA-like_sf"/>
</dbReference>
<dbReference type="PANTHER" id="PTHR43654">
    <property type="entry name" value="GLUTAMATE 5-KINASE"/>
    <property type="match status" value="1"/>
</dbReference>
<dbReference type="GO" id="GO:0003723">
    <property type="term" value="F:RNA binding"/>
    <property type="evidence" value="ECO:0007669"/>
    <property type="project" value="InterPro"/>
</dbReference>
<evidence type="ECO:0000313" key="11">
    <source>
        <dbReference type="EMBL" id="GMM58984.1"/>
    </source>
</evidence>
<dbReference type="SUPFAM" id="SSF53633">
    <property type="entry name" value="Carbamate kinase-like"/>
    <property type="match status" value="1"/>
</dbReference>
<organism evidence="11 12">
    <name type="scientific">Maudiozyma humilis</name>
    <name type="common">Sour dough yeast</name>
    <name type="synonym">Kazachstania humilis</name>
    <dbReference type="NCBI Taxonomy" id="51915"/>
    <lineage>
        <taxon>Eukaryota</taxon>
        <taxon>Fungi</taxon>
        <taxon>Dikarya</taxon>
        <taxon>Ascomycota</taxon>
        <taxon>Saccharomycotina</taxon>
        <taxon>Saccharomycetes</taxon>
        <taxon>Saccharomycetales</taxon>
        <taxon>Saccharomycetaceae</taxon>
        <taxon>Maudiozyma</taxon>
    </lineage>
</organism>
<dbReference type="PROSITE" id="PS00902">
    <property type="entry name" value="GLUTAMATE_5_KINASE"/>
    <property type="match status" value="1"/>
</dbReference>
<evidence type="ECO:0000256" key="7">
    <source>
        <dbReference type="ARBA" id="ARBA00022777"/>
    </source>
</evidence>
<dbReference type="CDD" id="cd04242">
    <property type="entry name" value="AAK_G5K_ProB"/>
    <property type="match status" value="1"/>
</dbReference>
<keyword evidence="12" id="KW-1185">Reference proteome</keyword>
<dbReference type="InterPro" id="IPR019797">
    <property type="entry name" value="Glutamate_5-kinase_CS"/>
</dbReference>
<dbReference type="InterPro" id="IPR036393">
    <property type="entry name" value="AceGlu_kinase-like_sf"/>
</dbReference>